<organism evidence="1 2">
    <name type="scientific">Dioscorea alata</name>
    <name type="common">Purple yam</name>
    <dbReference type="NCBI Taxonomy" id="55571"/>
    <lineage>
        <taxon>Eukaryota</taxon>
        <taxon>Viridiplantae</taxon>
        <taxon>Streptophyta</taxon>
        <taxon>Embryophyta</taxon>
        <taxon>Tracheophyta</taxon>
        <taxon>Spermatophyta</taxon>
        <taxon>Magnoliopsida</taxon>
        <taxon>Liliopsida</taxon>
        <taxon>Dioscoreales</taxon>
        <taxon>Dioscoreaceae</taxon>
        <taxon>Dioscorea</taxon>
    </lineage>
</organism>
<accession>A0ACB7VAR9</accession>
<evidence type="ECO:0000313" key="1">
    <source>
        <dbReference type="EMBL" id="KAH7670636.1"/>
    </source>
</evidence>
<dbReference type="Proteomes" id="UP000827976">
    <property type="component" value="Chromosome 10"/>
</dbReference>
<keyword evidence="2" id="KW-1185">Reference proteome</keyword>
<gene>
    <name evidence="1" type="ORF">IHE45_10G041000</name>
</gene>
<protein>
    <submittedName>
        <fullName evidence="1">Protein-tyrosine-phosphatase protein</fullName>
        <ecNumber evidence="1">3.1.3.48</ecNumber>
    </submittedName>
</protein>
<dbReference type="EC" id="3.1.3.48" evidence="1"/>
<dbReference type="EMBL" id="CM037020">
    <property type="protein sequence ID" value="KAH7670636.1"/>
    <property type="molecule type" value="Genomic_DNA"/>
</dbReference>
<name>A0ACB7VAR9_DIOAL</name>
<sequence>MTLMDSSDDTSTSVSGTGTGTPKKSLFRSATWTARSPKPGRPSLPPLQPLRRPNLTEWPRPGSDDCPHPHPPSTPSTSSLSRVVDHVYLGSDAAARDRDALRRHGITHVLNCVGSACPEYFRGDLVYKTLWLHDSPAEDITSVLYDAFDYLEDVRSARPPGRVLVHCLRGASRSATLVIAYLMWRYAKSFDEALRHVRDARAVTDPNLGFASQLLQCQSRVHALPPSPGSALRAYRMAPHSPYDPLHLVPKAVDRPSPARLLDSRGAFVVHVPTAIFVWIGVACEPVMAASASVAASQVVRYERAQGPVVTVQEGSEPAEFWNALMENPAISDQGLNLDIGEPGKRRVELFDLDFEIFRRALKGGVVPPFPMPGSSSETRLPARENGWNLLRHKFLSGGAKQLATAVAVSPRDEENSDSFRSPVSFSGEMSSTPSSTSADSASTRSTFSPASSSSSDWFNISPPSSKLCVSPAPKVISGLPPLCPGKEKTKVVSSDTVSSGCSLPSLAERRGSIAPTLVMLAGGDDDKCQPSPGHIVRDWCVSPPFVSGEMEEEPVDMNVDMEAEDAEEVCNNEHGGVIQPILFQWPSMAKMEDIDSASLDSRSVYLLVAPRINSGVIKQRNNMLYVWLGRESGLMSSGDGSEMNEKDMKDVGAELLHQLGLQTDASVEIIREGDEPEQFLSHLFSFHQAKEGNL</sequence>
<reference evidence="2" key="1">
    <citation type="journal article" date="2022" name="Nat. Commun.">
        <title>Chromosome evolution and the genetic basis of agronomically important traits in greater yam.</title>
        <authorList>
            <person name="Bredeson J.V."/>
            <person name="Lyons J.B."/>
            <person name="Oniyinde I.O."/>
            <person name="Okereke N.R."/>
            <person name="Kolade O."/>
            <person name="Nnabue I."/>
            <person name="Nwadili C.O."/>
            <person name="Hribova E."/>
            <person name="Parker M."/>
            <person name="Nwogha J."/>
            <person name="Shu S."/>
            <person name="Carlson J."/>
            <person name="Kariba R."/>
            <person name="Muthemba S."/>
            <person name="Knop K."/>
            <person name="Barton G.J."/>
            <person name="Sherwood A.V."/>
            <person name="Lopez-Montes A."/>
            <person name="Asiedu R."/>
            <person name="Jamnadass R."/>
            <person name="Muchugi A."/>
            <person name="Goodstein D."/>
            <person name="Egesi C.N."/>
            <person name="Featherston J."/>
            <person name="Asfaw A."/>
            <person name="Simpson G.G."/>
            <person name="Dolezel J."/>
            <person name="Hendre P.S."/>
            <person name="Van Deynze A."/>
            <person name="Kumar P.L."/>
            <person name="Obidiegwu J.E."/>
            <person name="Bhattacharjee R."/>
            <person name="Rokhsar D.S."/>
        </authorList>
    </citation>
    <scope>NUCLEOTIDE SEQUENCE [LARGE SCALE GENOMIC DNA]</scope>
    <source>
        <strain evidence="2">cv. TDa95/00328</strain>
    </source>
</reference>
<evidence type="ECO:0000313" key="2">
    <source>
        <dbReference type="Proteomes" id="UP000827976"/>
    </source>
</evidence>
<keyword evidence="1" id="KW-0378">Hydrolase</keyword>
<proteinExistence type="predicted"/>
<comment type="caution">
    <text evidence="1">The sequence shown here is derived from an EMBL/GenBank/DDBJ whole genome shotgun (WGS) entry which is preliminary data.</text>
</comment>